<gene>
    <name evidence="1" type="ORF">HWQ56_28830</name>
</gene>
<dbReference type="KEGG" id="pez:HWQ56_28830"/>
<evidence type="ECO:0000313" key="2">
    <source>
        <dbReference type="Proteomes" id="UP000509568"/>
    </source>
</evidence>
<sequence>MTDDKSTWQGTAAEDIDGIIWQGTASAVIEAIKADFSKITPHELSPDDIYDRLLSARREELAEWVPNIRDMGEDAFAVLMGVLLDRLGGDGIVTHGQPAIWLQVTPAVEKQLPDRYAGARRWIRLAAIEEVHPRPGIAVGEDIRTWQYVIQVSANGKTYDVSTVRYLGAAVDAPLERLLSLVSTAVSEENRRRAQL</sequence>
<dbReference type="EMBL" id="CP056031">
    <property type="protein sequence ID" value="QKZ07835.1"/>
    <property type="molecule type" value="Genomic_DNA"/>
</dbReference>
<dbReference type="AlphaFoldDB" id="A0A7D5DD32"/>
<dbReference type="Proteomes" id="UP000509568">
    <property type="component" value="Plasmid pPENP1"/>
</dbReference>
<keyword evidence="1" id="KW-0614">Plasmid</keyword>
<protein>
    <submittedName>
        <fullName evidence="1">Uncharacterized protein</fullName>
    </submittedName>
</protein>
<evidence type="ECO:0000313" key="1">
    <source>
        <dbReference type="EMBL" id="QKZ07835.1"/>
    </source>
</evidence>
<keyword evidence="2" id="KW-1185">Reference proteome</keyword>
<geneLocation type="plasmid" evidence="2">
    <name>ppenp1</name>
</geneLocation>
<proteinExistence type="predicted"/>
<reference evidence="1 2" key="1">
    <citation type="submission" date="2020-06" db="EMBL/GenBank/DDBJ databases">
        <title>Pseudomonas eucalypticola sp. nov., an endophyte of Eucalyptus dunnii leaves with biocontrol ability of eucalyptus leaf blight.</title>
        <authorList>
            <person name="Liu Y."/>
            <person name="Song Z."/>
            <person name="Zeng H."/>
            <person name="Lu M."/>
            <person name="Wang X."/>
            <person name="Lian X."/>
            <person name="Zhang Q."/>
        </authorList>
    </citation>
    <scope>NUCLEOTIDE SEQUENCE [LARGE SCALE GENOMIC DNA]</scope>
    <source>
        <strain evidence="1 2">NP-1</strain>
        <plasmid evidence="2">ppenp1</plasmid>
    </source>
</reference>
<dbReference type="RefSeq" id="WP_176572514.1">
    <property type="nucleotide sequence ID" value="NZ_CP056031.1"/>
</dbReference>
<accession>A0A7D5DD32</accession>
<name>A0A7D5DD32_9PSED</name>
<organism evidence="1 2">
    <name type="scientific">Pseudomonas eucalypticola</name>
    <dbReference type="NCBI Taxonomy" id="2599595"/>
    <lineage>
        <taxon>Bacteria</taxon>
        <taxon>Pseudomonadati</taxon>
        <taxon>Pseudomonadota</taxon>
        <taxon>Gammaproteobacteria</taxon>
        <taxon>Pseudomonadales</taxon>
        <taxon>Pseudomonadaceae</taxon>
        <taxon>Pseudomonas</taxon>
    </lineage>
</organism>